<protein>
    <submittedName>
        <fullName evidence="1">Uncharacterized protein</fullName>
    </submittedName>
</protein>
<dbReference type="Gene3D" id="1.25.40.570">
    <property type="match status" value="1"/>
</dbReference>
<organism evidence="1 2">
    <name type="scientific">Gossypium barbadense</name>
    <name type="common">Sea Island cotton</name>
    <name type="synonym">Hibiscus barbadensis</name>
    <dbReference type="NCBI Taxonomy" id="3634"/>
    <lineage>
        <taxon>Eukaryota</taxon>
        <taxon>Viridiplantae</taxon>
        <taxon>Streptophyta</taxon>
        <taxon>Embryophyta</taxon>
        <taxon>Tracheophyta</taxon>
        <taxon>Spermatophyta</taxon>
        <taxon>Magnoliopsida</taxon>
        <taxon>eudicotyledons</taxon>
        <taxon>Gunneridae</taxon>
        <taxon>Pentapetalae</taxon>
        <taxon>rosids</taxon>
        <taxon>malvids</taxon>
        <taxon>Malvales</taxon>
        <taxon>Malvaceae</taxon>
        <taxon>Malvoideae</taxon>
        <taxon>Gossypium</taxon>
    </lineage>
</organism>
<gene>
    <name evidence="1" type="ORF">ES319_A06G208900v1</name>
</gene>
<dbReference type="PANTHER" id="PTHR32254">
    <property type="entry name" value="EXPRESSED PROTEIN"/>
    <property type="match status" value="1"/>
</dbReference>
<evidence type="ECO:0000313" key="2">
    <source>
        <dbReference type="Proteomes" id="UP000327439"/>
    </source>
</evidence>
<accession>A0A5J5VG41</accession>
<keyword evidence="2" id="KW-1185">Reference proteome</keyword>
<reference evidence="2" key="1">
    <citation type="journal article" date="2020" name="Nat. Genet.">
        <title>Genomic diversifications of five Gossypium allopolyploid species and their impact on cotton improvement.</title>
        <authorList>
            <person name="Chen Z.J."/>
            <person name="Sreedasyam A."/>
            <person name="Ando A."/>
            <person name="Song Q."/>
            <person name="De Santiago L.M."/>
            <person name="Hulse-Kemp A.M."/>
            <person name="Ding M."/>
            <person name="Ye W."/>
            <person name="Kirkbride R.C."/>
            <person name="Jenkins J."/>
            <person name="Plott C."/>
            <person name="Lovell J."/>
            <person name="Lin Y.M."/>
            <person name="Vaughn R."/>
            <person name="Liu B."/>
            <person name="Simpson S."/>
            <person name="Scheffler B.E."/>
            <person name="Wen L."/>
            <person name="Saski C.A."/>
            <person name="Grover C.E."/>
            <person name="Hu G."/>
            <person name="Conover J.L."/>
            <person name="Carlson J.W."/>
            <person name="Shu S."/>
            <person name="Boston L.B."/>
            <person name="Williams M."/>
            <person name="Peterson D.G."/>
            <person name="McGee K."/>
            <person name="Jones D.C."/>
            <person name="Wendel J.F."/>
            <person name="Stelly D.M."/>
            <person name="Grimwood J."/>
            <person name="Schmutz J."/>
        </authorList>
    </citation>
    <scope>NUCLEOTIDE SEQUENCE [LARGE SCALE GENOMIC DNA]</scope>
    <source>
        <strain evidence="2">cv. 3-79</strain>
    </source>
</reference>
<name>A0A5J5VG41_GOSBA</name>
<dbReference type="EMBL" id="CM018207">
    <property type="protein sequence ID" value="KAB2079111.1"/>
    <property type="molecule type" value="Genomic_DNA"/>
</dbReference>
<dbReference type="Proteomes" id="UP000327439">
    <property type="component" value="Chromosome A06"/>
</dbReference>
<dbReference type="InterPro" id="IPR010471">
    <property type="entry name" value="DUF1068"/>
</dbReference>
<dbReference type="OrthoDB" id="998393at2759"/>
<proteinExistence type="predicted"/>
<sequence>MDGEDDAPKSLMEEMYANGIEGVDDAPSSSTSTTIRKNRPIISSEQLDIEAYAALYSGRTKIMRLIFLADHCDNSGMQLEALRMAYDELKKGENTQLFREVVQKIDGRLGPNYSMDAKWCAIVDRKADQRKDKLESELNAYRSTVAIKERFGRFEDVLEPGCHCLPWFLGSQLAGHLSLRLQQLDVRCETKTKLSSVWKYKRRVKVQKPCPNLTARNHFSMYRTSIMESPGSSGYLIVDANGGLNQQRSAAKKLASQYQKEADKCNSGMETCEEVREKAEEALSAQMKLTAMWEIRARQKGWREKVAKSNAFPYFI</sequence>
<evidence type="ECO:0000313" key="1">
    <source>
        <dbReference type="EMBL" id="KAB2079111.1"/>
    </source>
</evidence>
<dbReference type="Pfam" id="PF06364">
    <property type="entry name" value="DUF1068"/>
    <property type="match status" value="1"/>
</dbReference>
<dbReference type="AlphaFoldDB" id="A0A5J5VG41"/>
<dbReference type="PANTHER" id="PTHR32254:SF14">
    <property type="entry name" value="EXPRESSED PROTEIN"/>
    <property type="match status" value="1"/>
</dbReference>